<protein>
    <submittedName>
        <fullName evidence="2">Uncharacterized protein</fullName>
    </submittedName>
</protein>
<proteinExistence type="predicted"/>
<dbReference type="PANTHER" id="PTHR15071">
    <property type="entry name" value="MANNOSE-6-PHOSPHATE RECEPTOR FAMILY MEMBER"/>
    <property type="match status" value="1"/>
</dbReference>
<gene>
    <name evidence="2" type="ORF">MTR67_024614</name>
</gene>
<dbReference type="GO" id="GO:0000139">
    <property type="term" value="C:Golgi membrane"/>
    <property type="evidence" value="ECO:0007669"/>
    <property type="project" value="UniProtKB-SubCell"/>
</dbReference>
<feature type="transmembrane region" description="Helical" evidence="1">
    <location>
        <begin position="12"/>
        <end position="30"/>
    </location>
</feature>
<dbReference type="PANTHER" id="PTHR15071:SF0">
    <property type="entry name" value="MANNOSE 6-PHOSPHATE RECEPTOR-LIKE PROTEIN 1"/>
    <property type="match status" value="1"/>
</dbReference>
<keyword evidence="1" id="KW-0812">Transmembrane</keyword>
<name>A0AAF0QVM5_SOLVR</name>
<accession>A0AAF0QVM5</accession>
<sequence>MTIGGSFPNRHLLRLFPLVFATIITSVYGTCQLSFEQGNKLYNYSLTNPIRNFPHGILSEDGFYKVAVNGTVLWFQLCDAMIFNHDPPTCVECGDCGGISRCGMGCSALVANIIGEHILRDNTRATEDQFGFMPIALQWREPRLGTSAGGSLGGVSMVSAGYPVCTTLGYSSSTSFELIDKTDPLKGITAKLSNRGSKSNCSLAVSVVCDTNGVQGPQTLELVGTCDYDPTPLLTFLKSSSSIVDGNLDMTLS</sequence>
<dbReference type="EMBL" id="CP133616">
    <property type="protein sequence ID" value="WMV31229.1"/>
    <property type="molecule type" value="Genomic_DNA"/>
</dbReference>
<organism evidence="2 3">
    <name type="scientific">Solanum verrucosum</name>
    <dbReference type="NCBI Taxonomy" id="315347"/>
    <lineage>
        <taxon>Eukaryota</taxon>
        <taxon>Viridiplantae</taxon>
        <taxon>Streptophyta</taxon>
        <taxon>Embryophyta</taxon>
        <taxon>Tracheophyta</taxon>
        <taxon>Spermatophyta</taxon>
        <taxon>Magnoliopsida</taxon>
        <taxon>eudicotyledons</taxon>
        <taxon>Gunneridae</taxon>
        <taxon>Pentapetalae</taxon>
        <taxon>asterids</taxon>
        <taxon>lamiids</taxon>
        <taxon>Solanales</taxon>
        <taxon>Solanaceae</taxon>
        <taxon>Solanoideae</taxon>
        <taxon>Solaneae</taxon>
        <taxon>Solanum</taxon>
    </lineage>
</organism>
<keyword evidence="1" id="KW-0472">Membrane</keyword>
<evidence type="ECO:0000313" key="2">
    <source>
        <dbReference type="EMBL" id="WMV31229.1"/>
    </source>
</evidence>
<evidence type="ECO:0000313" key="3">
    <source>
        <dbReference type="Proteomes" id="UP001234989"/>
    </source>
</evidence>
<reference evidence="2" key="1">
    <citation type="submission" date="2023-08" db="EMBL/GenBank/DDBJ databases">
        <title>A de novo genome assembly of Solanum verrucosum Schlechtendal, a Mexican diploid species geographically isolated from the other diploid A-genome species in potato relatives.</title>
        <authorList>
            <person name="Hosaka K."/>
        </authorList>
    </citation>
    <scope>NUCLEOTIDE SEQUENCE</scope>
    <source>
        <tissue evidence="2">Young leaves</tissue>
    </source>
</reference>
<keyword evidence="1" id="KW-1133">Transmembrane helix</keyword>
<dbReference type="Proteomes" id="UP001234989">
    <property type="component" value="Chromosome 5"/>
</dbReference>
<evidence type="ECO:0000256" key="1">
    <source>
        <dbReference type="SAM" id="Phobius"/>
    </source>
</evidence>
<keyword evidence="3" id="KW-1185">Reference proteome</keyword>
<dbReference type="AlphaFoldDB" id="A0AAF0QVM5"/>